<dbReference type="InterPro" id="IPR036412">
    <property type="entry name" value="HAD-like_sf"/>
</dbReference>
<evidence type="ECO:0000313" key="1">
    <source>
        <dbReference type="EMBL" id="SMC55881.1"/>
    </source>
</evidence>
<dbReference type="GO" id="GO:0000287">
    <property type="term" value="F:magnesium ion binding"/>
    <property type="evidence" value="ECO:0007669"/>
    <property type="project" value="TreeGrafter"/>
</dbReference>
<dbReference type="InterPro" id="IPR000150">
    <property type="entry name" value="Cof"/>
</dbReference>
<evidence type="ECO:0008006" key="3">
    <source>
        <dbReference type="Google" id="ProtNLM"/>
    </source>
</evidence>
<dbReference type="NCBIfam" id="TIGR00099">
    <property type="entry name" value="Cof-subfamily"/>
    <property type="match status" value="1"/>
</dbReference>
<proteinExistence type="predicted"/>
<keyword evidence="2" id="KW-1185">Reference proteome</keyword>
<dbReference type="Gene3D" id="3.40.50.1000">
    <property type="entry name" value="HAD superfamily/HAD-like"/>
    <property type="match status" value="1"/>
</dbReference>
<protein>
    <recommendedName>
        <fullName evidence="3">Cof subfamily of IIB subfamily of haloacid dehalogenase superfamily/HAD-superfamily hydrolase, subfamily IIB</fullName>
    </recommendedName>
</protein>
<dbReference type="PANTHER" id="PTHR10000:SF8">
    <property type="entry name" value="HAD SUPERFAMILY HYDROLASE-LIKE, TYPE 3"/>
    <property type="match status" value="1"/>
</dbReference>
<dbReference type="GO" id="GO:0005829">
    <property type="term" value="C:cytosol"/>
    <property type="evidence" value="ECO:0007669"/>
    <property type="project" value="TreeGrafter"/>
</dbReference>
<dbReference type="SUPFAM" id="SSF56784">
    <property type="entry name" value="HAD-like"/>
    <property type="match status" value="1"/>
</dbReference>
<organism evidence="1 2">
    <name type="scientific">Papillibacter cinnamivorans DSM 12816</name>
    <dbReference type="NCBI Taxonomy" id="1122930"/>
    <lineage>
        <taxon>Bacteria</taxon>
        <taxon>Bacillati</taxon>
        <taxon>Bacillota</taxon>
        <taxon>Clostridia</taxon>
        <taxon>Eubacteriales</taxon>
        <taxon>Oscillospiraceae</taxon>
        <taxon>Papillibacter</taxon>
    </lineage>
</organism>
<evidence type="ECO:0000313" key="2">
    <source>
        <dbReference type="Proteomes" id="UP000192790"/>
    </source>
</evidence>
<dbReference type="Gene3D" id="3.30.1240.10">
    <property type="match status" value="1"/>
</dbReference>
<gene>
    <name evidence="1" type="ORF">SAMN02745168_1513</name>
</gene>
<dbReference type="SFLD" id="SFLDG01140">
    <property type="entry name" value="C2.B:_Phosphomannomutase_and_P"/>
    <property type="match status" value="1"/>
</dbReference>
<dbReference type="NCBIfam" id="TIGR01484">
    <property type="entry name" value="HAD-SF-IIB"/>
    <property type="match status" value="1"/>
</dbReference>
<dbReference type="STRING" id="1122930.SAMN02745168_1513"/>
<accession>A0A1W2A630</accession>
<dbReference type="EMBL" id="FWXW01000003">
    <property type="protein sequence ID" value="SMC55881.1"/>
    <property type="molecule type" value="Genomic_DNA"/>
</dbReference>
<sequence length="274" mass="31024">MGKFDGVLLASDFDDTLLNSNLEVSRENRDAIRYFMERGGRFSIATGRAHRAIAGLAKTIPMNAPAVLSNGSEVYDFREDKYLLRTYLPSSALEDCLEMMKAVPEIGFEVYHNDGIYAVNPNEITEMHMRRVGAEYALSKPQEIPRPWSKVIFQQKTAVLERVEAYYKTRWPDKYEIIFSNRFLLELTEKNSNKGKMVLFIANRLQIDNAHIYCIGDNKNDIPMLEISAIPFAPSNAAEAVKAMGARVVGSSDEHCIRDIVTILDGVYHEGPRH</sequence>
<dbReference type="InterPro" id="IPR006379">
    <property type="entry name" value="HAD-SF_hydro_IIB"/>
</dbReference>
<name>A0A1W2A630_9FIRM</name>
<dbReference type="InterPro" id="IPR023214">
    <property type="entry name" value="HAD_sf"/>
</dbReference>
<dbReference type="GO" id="GO:0016791">
    <property type="term" value="F:phosphatase activity"/>
    <property type="evidence" value="ECO:0007669"/>
    <property type="project" value="TreeGrafter"/>
</dbReference>
<dbReference type="Proteomes" id="UP000192790">
    <property type="component" value="Unassembled WGS sequence"/>
</dbReference>
<dbReference type="Pfam" id="PF08282">
    <property type="entry name" value="Hydrolase_3"/>
    <property type="match status" value="1"/>
</dbReference>
<dbReference type="PANTHER" id="PTHR10000">
    <property type="entry name" value="PHOSPHOSERINE PHOSPHATASE"/>
    <property type="match status" value="1"/>
</dbReference>
<dbReference type="SFLD" id="SFLDS00003">
    <property type="entry name" value="Haloacid_Dehalogenase"/>
    <property type="match status" value="1"/>
</dbReference>
<dbReference type="AlphaFoldDB" id="A0A1W2A630"/>
<reference evidence="1 2" key="1">
    <citation type="submission" date="2017-04" db="EMBL/GenBank/DDBJ databases">
        <authorList>
            <person name="Afonso C.L."/>
            <person name="Miller P.J."/>
            <person name="Scott M.A."/>
            <person name="Spackman E."/>
            <person name="Goraichik I."/>
            <person name="Dimitrov K.M."/>
            <person name="Suarez D.L."/>
            <person name="Swayne D.E."/>
        </authorList>
    </citation>
    <scope>NUCLEOTIDE SEQUENCE [LARGE SCALE GENOMIC DNA]</scope>
    <source>
        <strain evidence="1 2">DSM 12816</strain>
    </source>
</reference>